<dbReference type="EMBL" id="MN739624">
    <property type="protein sequence ID" value="QHT16411.1"/>
    <property type="molecule type" value="Genomic_DNA"/>
</dbReference>
<protein>
    <recommendedName>
        <fullName evidence="2">Methyltransferase FkbM domain-containing protein</fullName>
    </recommendedName>
</protein>
<evidence type="ECO:0000313" key="1">
    <source>
        <dbReference type="EMBL" id="QHT16411.1"/>
    </source>
</evidence>
<dbReference type="AlphaFoldDB" id="A0A6C0DJ12"/>
<evidence type="ECO:0008006" key="2">
    <source>
        <dbReference type="Google" id="ProtNLM"/>
    </source>
</evidence>
<proteinExistence type="predicted"/>
<accession>A0A6C0DJ12</accession>
<reference evidence="1" key="1">
    <citation type="journal article" date="2020" name="Nature">
        <title>Giant virus diversity and host interactions through global metagenomics.</title>
        <authorList>
            <person name="Schulz F."/>
            <person name="Roux S."/>
            <person name="Paez-Espino D."/>
            <person name="Jungbluth S."/>
            <person name="Walsh D.A."/>
            <person name="Denef V.J."/>
            <person name="McMahon K.D."/>
            <person name="Konstantinidis K.T."/>
            <person name="Eloe-Fadrosh E.A."/>
            <person name="Kyrpides N.C."/>
            <person name="Woyke T."/>
        </authorList>
    </citation>
    <scope>NUCLEOTIDE SEQUENCE</scope>
    <source>
        <strain evidence="1">GVMAG-M-3300023174-182</strain>
    </source>
</reference>
<organism evidence="1">
    <name type="scientific">viral metagenome</name>
    <dbReference type="NCBI Taxonomy" id="1070528"/>
    <lineage>
        <taxon>unclassified sequences</taxon>
        <taxon>metagenomes</taxon>
        <taxon>organismal metagenomes</taxon>
    </lineage>
</organism>
<name>A0A6C0DJ12_9ZZZZ</name>
<sequence length="71" mass="8000">MSRIVNSNYGQTNTEIVVHSNGEIVSDNMVQNNNFFEINFLDYIAKNYNSQTGILDIGANIGNHSVFLQNF</sequence>